<accession>A0A5J4WZW4</accession>
<protein>
    <submittedName>
        <fullName evidence="1">Uncharacterized protein</fullName>
    </submittedName>
</protein>
<evidence type="ECO:0000313" key="2">
    <source>
        <dbReference type="Proteomes" id="UP000324800"/>
    </source>
</evidence>
<organism evidence="1 2">
    <name type="scientific">Streblomastix strix</name>
    <dbReference type="NCBI Taxonomy" id="222440"/>
    <lineage>
        <taxon>Eukaryota</taxon>
        <taxon>Metamonada</taxon>
        <taxon>Preaxostyla</taxon>
        <taxon>Oxymonadida</taxon>
        <taxon>Streblomastigidae</taxon>
        <taxon>Streblomastix</taxon>
    </lineage>
</organism>
<name>A0A5J4WZW4_9EUKA</name>
<comment type="caution">
    <text evidence="1">The sequence shown here is derived from an EMBL/GenBank/DDBJ whole genome shotgun (WGS) entry which is preliminary data.</text>
</comment>
<reference evidence="1 2" key="1">
    <citation type="submission" date="2019-03" db="EMBL/GenBank/DDBJ databases">
        <title>Single cell metagenomics reveals metabolic interactions within the superorganism composed of flagellate Streblomastix strix and complex community of Bacteroidetes bacteria on its surface.</title>
        <authorList>
            <person name="Treitli S.C."/>
            <person name="Kolisko M."/>
            <person name="Husnik F."/>
            <person name="Keeling P."/>
            <person name="Hampl V."/>
        </authorList>
    </citation>
    <scope>NUCLEOTIDE SEQUENCE [LARGE SCALE GENOMIC DNA]</scope>
    <source>
        <strain evidence="1">ST1C</strain>
    </source>
</reference>
<dbReference type="AlphaFoldDB" id="A0A5J4WZW4"/>
<gene>
    <name evidence="1" type="ORF">EZS28_003997</name>
</gene>
<proteinExistence type="predicted"/>
<dbReference type="Proteomes" id="UP000324800">
    <property type="component" value="Unassembled WGS sequence"/>
</dbReference>
<dbReference type="EMBL" id="SNRW01000555">
    <property type="protein sequence ID" value="KAA6400481.1"/>
    <property type="molecule type" value="Genomic_DNA"/>
</dbReference>
<sequence length="100" mass="11540">MMSISYCTAGGVGEKQDQEILNGLIHINHFLRKLHKGRNYYQPCFQSLPLLARSTEEQIEEEGANEELEDQMNNNGQTDDFMTWANRAKAETLNHFIHNN</sequence>
<evidence type="ECO:0000313" key="1">
    <source>
        <dbReference type="EMBL" id="KAA6400481.1"/>
    </source>
</evidence>